<reference evidence="10" key="1">
    <citation type="submission" date="2017-02" db="UniProtKB">
        <authorList>
            <consortium name="WormBaseParasite"/>
        </authorList>
    </citation>
    <scope>IDENTIFICATION</scope>
</reference>
<proteinExistence type="inferred from homology"/>
<protein>
    <recommendedName>
        <fullName evidence="1">RNA helicase</fullName>
        <ecNumber evidence="1">3.6.4.13</ecNumber>
    </recommendedName>
</protein>
<dbReference type="STRING" id="6205.A0A0R3WYT9"/>
<dbReference type="GO" id="GO:0005524">
    <property type="term" value="F:ATP binding"/>
    <property type="evidence" value="ECO:0007669"/>
    <property type="project" value="UniProtKB-KW"/>
</dbReference>
<dbReference type="Pfam" id="PF00270">
    <property type="entry name" value="DEAD"/>
    <property type="match status" value="1"/>
</dbReference>
<keyword evidence="3" id="KW-0378">Hydrolase</keyword>
<evidence type="ECO:0000256" key="7">
    <source>
        <dbReference type="ARBA" id="ARBA00038041"/>
    </source>
</evidence>
<dbReference type="PANTHER" id="PTHR47959">
    <property type="entry name" value="ATP-DEPENDENT RNA HELICASE RHLE-RELATED"/>
    <property type="match status" value="1"/>
</dbReference>
<dbReference type="Pfam" id="PF00271">
    <property type="entry name" value="Helicase_C"/>
    <property type="match status" value="1"/>
</dbReference>
<dbReference type="InterPro" id="IPR014001">
    <property type="entry name" value="Helicase_ATP-bd"/>
</dbReference>
<keyword evidence="4" id="KW-0347">Helicase</keyword>
<evidence type="ECO:0000256" key="2">
    <source>
        <dbReference type="ARBA" id="ARBA00022741"/>
    </source>
</evidence>
<dbReference type="EC" id="3.6.4.13" evidence="1"/>
<evidence type="ECO:0000256" key="6">
    <source>
        <dbReference type="ARBA" id="ARBA00022884"/>
    </source>
</evidence>
<dbReference type="InterPro" id="IPR050079">
    <property type="entry name" value="DEAD_box_RNA_helicase"/>
</dbReference>
<dbReference type="InterPro" id="IPR027417">
    <property type="entry name" value="P-loop_NTPase"/>
</dbReference>
<sequence length="230" mass="26120">LLVEVFSSSNSSISFPRPLLAENPDIVIGTPLKISEQLLRKHLFLDALEHLVVDEADLIFVFGYEKQMQAIQPFLPKKSLQIILMSATLDETTTSLRTFFKLNEWIRIELPDENILPSESQLSQYIISADEASKYAILISMIQLKLIRGRTIIFTNSIDRCYKLKLFLEEFGVKSVVLNSELPVASRCHTVHQFNRGLYDYLLATDESDSGGVTKPLKRNKLCVAVLIFI</sequence>
<dbReference type="InterPro" id="IPR001650">
    <property type="entry name" value="Helicase_C-like"/>
</dbReference>
<name>A0A0R3WYT9_HYDTA</name>
<keyword evidence="6" id="KW-0694">RNA-binding</keyword>
<accession>A0A0R3WYT9</accession>
<keyword evidence="2" id="KW-0547">Nucleotide-binding</keyword>
<evidence type="ECO:0000259" key="9">
    <source>
        <dbReference type="PROSITE" id="PS51192"/>
    </source>
</evidence>
<organism evidence="10">
    <name type="scientific">Hydatigena taeniaeformis</name>
    <name type="common">Feline tapeworm</name>
    <name type="synonym">Taenia taeniaeformis</name>
    <dbReference type="NCBI Taxonomy" id="6205"/>
    <lineage>
        <taxon>Eukaryota</taxon>
        <taxon>Metazoa</taxon>
        <taxon>Spiralia</taxon>
        <taxon>Lophotrochozoa</taxon>
        <taxon>Platyhelminthes</taxon>
        <taxon>Cestoda</taxon>
        <taxon>Eucestoda</taxon>
        <taxon>Cyclophyllidea</taxon>
        <taxon>Taeniidae</taxon>
        <taxon>Hydatigera</taxon>
    </lineage>
</organism>
<evidence type="ECO:0000256" key="5">
    <source>
        <dbReference type="ARBA" id="ARBA00022840"/>
    </source>
</evidence>
<dbReference type="WBParaSite" id="TTAC_0000592901-mRNA-1">
    <property type="protein sequence ID" value="TTAC_0000592901-mRNA-1"/>
    <property type="gene ID" value="TTAC_0000592901"/>
</dbReference>
<dbReference type="PANTHER" id="PTHR47959:SF21">
    <property type="entry name" value="DEAD-BOX HELICASE 56"/>
    <property type="match status" value="1"/>
</dbReference>
<comment type="similarity">
    <text evidence="7">Belongs to the DEAD box helicase family. DDX56/DBP9 subfamily.</text>
</comment>
<dbReference type="AlphaFoldDB" id="A0A0R3WYT9"/>
<dbReference type="SUPFAM" id="SSF52540">
    <property type="entry name" value="P-loop containing nucleoside triphosphate hydrolases"/>
    <property type="match status" value="1"/>
</dbReference>
<comment type="catalytic activity">
    <reaction evidence="8">
        <text>ATP + H2O = ADP + phosphate + H(+)</text>
        <dbReference type="Rhea" id="RHEA:13065"/>
        <dbReference type="ChEBI" id="CHEBI:15377"/>
        <dbReference type="ChEBI" id="CHEBI:15378"/>
        <dbReference type="ChEBI" id="CHEBI:30616"/>
        <dbReference type="ChEBI" id="CHEBI:43474"/>
        <dbReference type="ChEBI" id="CHEBI:456216"/>
        <dbReference type="EC" id="3.6.4.13"/>
    </reaction>
</comment>
<dbReference type="InterPro" id="IPR011545">
    <property type="entry name" value="DEAD/DEAH_box_helicase_dom"/>
</dbReference>
<evidence type="ECO:0000256" key="4">
    <source>
        <dbReference type="ARBA" id="ARBA00022806"/>
    </source>
</evidence>
<dbReference type="GO" id="GO:0016787">
    <property type="term" value="F:hydrolase activity"/>
    <property type="evidence" value="ECO:0007669"/>
    <property type="project" value="UniProtKB-KW"/>
</dbReference>
<evidence type="ECO:0000256" key="8">
    <source>
        <dbReference type="ARBA" id="ARBA00047984"/>
    </source>
</evidence>
<evidence type="ECO:0000313" key="10">
    <source>
        <dbReference type="WBParaSite" id="TTAC_0000592901-mRNA-1"/>
    </source>
</evidence>
<dbReference type="GO" id="GO:0005829">
    <property type="term" value="C:cytosol"/>
    <property type="evidence" value="ECO:0007669"/>
    <property type="project" value="TreeGrafter"/>
</dbReference>
<dbReference type="Gene3D" id="3.40.50.300">
    <property type="entry name" value="P-loop containing nucleotide triphosphate hydrolases"/>
    <property type="match status" value="2"/>
</dbReference>
<keyword evidence="5" id="KW-0067">ATP-binding</keyword>
<dbReference type="GO" id="GO:0003724">
    <property type="term" value="F:RNA helicase activity"/>
    <property type="evidence" value="ECO:0007669"/>
    <property type="project" value="UniProtKB-EC"/>
</dbReference>
<feature type="domain" description="Helicase ATP-binding" evidence="9">
    <location>
        <begin position="1"/>
        <end position="107"/>
    </location>
</feature>
<evidence type="ECO:0000256" key="1">
    <source>
        <dbReference type="ARBA" id="ARBA00012552"/>
    </source>
</evidence>
<dbReference type="GO" id="GO:0003723">
    <property type="term" value="F:RNA binding"/>
    <property type="evidence" value="ECO:0007669"/>
    <property type="project" value="UniProtKB-KW"/>
</dbReference>
<evidence type="ECO:0000256" key="3">
    <source>
        <dbReference type="ARBA" id="ARBA00022801"/>
    </source>
</evidence>
<dbReference type="PROSITE" id="PS51192">
    <property type="entry name" value="HELICASE_ATP_BIND_1"/>
    <property type="match status" value="1"/>
</dbReference>